<dbReference type="SUPFAM" id="SSF141868">
    <property type="entry name" value="EAL domain-like"/>
    <property type="match status" value="1"/>
</dbReference>
<dbReference type="Pfam" id="PF00563">
    <property type="entry name" value="EAL"/>
    <property type="match status" value="1"/>
</dbReference>
<dbReference type="InterPro" id="IPR029787">
    <property type="entry name" value="Nucleotide_cyclase"/>
</dbReference>
<dbReference type="InterPro" id="IPR000160">
    <property type="entry name" value="GGDEF_dom"/>
</dbReference>
<dbReference type="PANTHER" id="PTHR33121:SF70">
    <property type="entry name" value="SIGNALING PROTEIN YKOW"/>
    <property type="match status" value="1"/>
</dbReference>
<dbReference type="EMBL" id="QBUD01000003">
    <property type="protein sequence ID" value="PUB16169.1"/>
    <property type="molecule type" value="Genomic_DNA"/>
</dbReference>
<feature type="transmembrane region" description="Helical" evidence="1">
    <location>
        <begin position="107"/>
        <end position="127"/>
    </location>
</feature>
<keyword evidence="1" id="KW-0472">Membrane</keyword>
<dbReference type="PANTHER" id="PTHR33121">
    <property type="entry name" value="CYCLIC DI-GMP PHOSPHODIESTERASE PDEF"/>
    <property type="match status" value="1"/>
</dbReference>
<evidence type="ECO:0000256" key="1">
    <source>
        <dbReference type="SAM" id="Phobius"/>
    </source>
</evidence>
<dbReference type="SUPFAM" id="SSF55073">
    <property type="entry name" value="Nucleotide cyclase"/>
    <property type="match status" value="1"/>
</dbReference>
<feature type="transmembrane region" description="Helical" evidence="1">
    <location>
        <begin position="36"/>
        <end position="57"/>
    </location>
</feature>
<dbReference type="SMART" id="SM00267">
    <property type="entry name" value="GGDEF"/>
    <property type="match status" value="1"/>
</dbReference>
<feature type="transmembrane region" description="Helical" evidence="1">
    <location>
        <begin position="82"/>
        <end position="100"/>
    </location>
</feature>
<evidence type="ECO:0000259" key="3">
    <source>
        <dbReference type="PROSITE" id="PS50887"/>
    </source>
</evidence>
<proteinExistence type="predicted"/>
<dbReference type="CDD" id="cd01948">
    <property type="entry name" value="EAL"/>
    <property type="match status" value="1"/>
</dbReference>
<sequence length="694" mass="75529">MRTEVVEQFFKQSRAAAKACVREVGKRAGLAGMMTLICSLAGYTASAAMIFVIIALAETVTLPMNRYGAKADSQMTPRKVGLLWLANCCLLLPYLAYGIVLSQSSSLPFVIAAYIWIFGILLHVSYTPDNLSFYSWPLVGLCGGASIAMLLMVANNPAFAAPTWQWIITAALFLLCGINVFSTMHWHRSTQATSVQARDTALSALNKLEALSGNDNLTGLMNWQMFEDAVKQAAREQGDITVFVIDVDGIKPIKDSYGHAAGDAMTCAVADRLRDLAGPNGFVGRLSDSAFGLACHDIGGPAQAQMQGDKIAFSLRQPLTHDNKRLNIGTCVGIAQLGKDIDSAVDLLSGADQAMALSRQDPDHRAIVFDKRAFPVRVTLKDRAVLLAAMQSGEILPYYQPKVCTETGKIMGFEALSRWQHPDRGLLSPMSFLPMIAELGLHSEFMLHTAAHVLDDIQTLVADDLDPGQVSINIPEVTLATVSGRTELSNLIDRYPDLRKYLTFEITEDVFIEHSSGIIRESIAAFHKAGVRISLDDFGTGFASFQHLRDLEFDELKLDTRFISDLGTDPAATVLIDGFLTIGDGLGVQVIAEGVEHEVQLEMLRKMGCKYAQGYYFGAAVAFPETHLRLMIADANFSSAHRRKSDAAQPRCNLTASCFANRIKCAMNGVAVSSARVAAYSLRVMPCFVSGRVM</sequence>
<dbReference type="OrthoDB" id="9814202at2"/>
<reference evidence="4 5" key="1">
    <citation type="submission" date="2018-04" db="EMBL/GenBank/DDBJ databases">
        <title>Genomic Encyclopedia of Archaeal and Bacterial Type Strains, Phase II (KMG-II): from individual species to whole genera.</title>
        <authorList>
            <person name="Goeker M."/>
        </authorList>
    </citation>
    <scope>NUCLEOTIDE SEQUENCE [LARGE SCALE GENOMIC DNA]</scope>
    <source>
        <strain evidence="4 5">DSM 29955</strain>
    </source>
</reference>
<dbReference type="Gene3D" id="3.30.70.270">
    <property type="match status" value="1"/>
</dbReference>
<evidence type="ECO:0000259" key="2">
    <source>
        <dbReference type="PROSITE" id="PS50883"/>
    </source>
</evidence>
<keyword evidence="1" id="KW-0812">Transmembrane</keyword>
<name>A0A2T6KJS5_9RHOB</name>
<dbReference type="SMART" id="SM00052">
    <property type="entry name" value="EAL"/>
    <property type="match status" value="1"/>
</dbReference>
<evidence type="ECO:0000313" key="5">
    <source>
        <dbReference type="Proteomes" id="UP000244523"/>
    </source>
</evidence>
<feature type="transmembrane region" description="Helical" evidence="1">
    <location>
        <begin position="166"/>
        <end position="186"/>
    </location>
</feature>
<dbReference type="Gene3D" id="3.20.20.450">
    <property type="entry name" value="EAL domain"/>
    <property type="match status" value="1"/>
</dbReference>
<dbReference type="GO" id="GO:0071111">
    <property type="term" value="F:cyclic-guanylate-specific phosphodiesterase activity"/>
    <property type="evidence" value="ECO:0007669"/>
    <property type="project" value="InterPro"/>
</dbReference>
<dbReference type="InterPro" id="IPR001633">
    <property type="entry name" value="EAL_dom"/>
</dbReference>
<protein>
    <submittedName>
        <fullName evidence="4">Diguanylate cyclase (GGDEF)-like protein</fullName>
    </submittedName>
</protein>
<dbReference type="PROSITE" id="PS50887">
    <property type="entry name" value="GGDEF"/>
    <property type="match status" value="1"/>
</dbReference>
<feature type="domain" description="EAL" evidence="2">
    <location>
        <begin position="379"/>
        <end position="634"/>
    </location>
</feature>
<feature type="domain" description="GGDEF" evidence="3">
    <location>
        <begin position="238"/>
        <end position="371"/>
    </location>
</feature>
<accession>A0A2T6KJS5</accession>
<dbReference type="CDD" id="cd01949">
    <property type="entry name" value="GGDEF"/>
    <property type="match status" value="1"/>
</dbReference>
<dbReference type="Proteomes" id="UP000244523">
    <property type="component" value="Unassembled WGS sequence"/>
</dbReference>
<keyword evidence="5" id="KW-1185">Reference proteome</keyword>
<organism evidence="4 5">
    <name type="scientific">Yoonia sediminilitoris</name>
    <dbReference type="NCBI Taxonomy" id="1286148"/>
    <lineage>
        <taxon>Bacteria</taxon>
        <taxon>Pseudomonadati</taxon>
        <taxon>Pseudomonadota</taxon>
        <taxon>Alphaproteobacteria</taxon>
        <taxon>Rhodobacterales</taxon>
        <taxon>Paracoccaceae</taxon>
        <taxon>Yoonia</taxon>
    </lineage>
</organism>
<dbReference type="AlphaFoldDB" id="A0A2T6KJS5"/>
<dbReference type="Pfam" id="PF00990">
    <property type="entry name" value="GGDEF"/>
    <property type="match status" value="1"/>
</dbReference>
<comment type="caution">
    <text evidence="4">The sequence shown here is derived from an EMBL/GenBank/DDBJ whole genome shotgun (WGS) entry which is preliminary data.</text>
</comment>
<evidence type="ECO:0000313" key="4">
    <source>
        <dbReference type="EMBL" id="PUB16169.1"/>
    </source>
</evidence>
<dbReference type="NCBIfam" id="TIGR00254">
    <property type="entry name" value="GGDEF"/>
    <property type="match status" value="1"/>
</dbReference>
<dbReference type="PROSITE" id="PS50883">
    <property type="entry name" value="EAL"/>
    <property type="match status" value="1"/>
</dbReference>
<dbReference type="InterPro" id="IPR050706">
    <property type="entry name" value="Cyclic-di-GMP_PDE-like"/>
</dbReference>
<gene>
    <name evidence="4" type="ORF">C8N45_10322</name>
</gene>
<keyword evidence="1" id="KW-1133">Transmembrane helix</keyword>
<feature type="transmembrane region" description="Helical" evidence="1">
    <location>
        <begin position="133"/>
        <end position="154"/>
    </location>
</feature>
<dbReference type="InterPro" id="IPR035919">
    <property type="entry name" value="EAL_sf"/>
</dbReference>
<dbReference type="InterPro" id="IPR043128">
    <property type="entry name" value="Rev_trsase/Diguanyl_cyclase"/>
</dbReference>